<dbReference type="GO" id="GO:0003676">
    <property type="term" value="F:nucleic acid binding"/>
    <property type="evidence" value="ECO:0007669"/>
    <property type="project" value="InterPro"/>
</dbReference>
<evidence type="ECO:0000313" key="2">
    <source>
        <dbReference type="EMBL" id="OGM34556.1"/>
    </source>
</evidence>
<dbReference type="InterPro" id="IPR002156">
    <property type="entry name" value="RNaseH_domain"/>
</dbReference>
<dbReference type="SUPFAM" id="SSF53098">
    <property type="entry name" value="Ribonuclease H-like"/>
    <property type="match status" value="1"/>
</dbReference>
<dbReference type="PANTHER" id="PTHR47723:SF24">
    <property type="entry name" value="RNASE H TYPE-1 DOMAIN-CONTAINING PROTEIN"/>
    <property type="match status" value="1"/>
</dbReference>
<dbReference type="EMBL" id="MGGR01000005">
    <property type="protein sequence ID" value="OGM34556.1"/>
    <property type="molecule type" value="Genomic_DNA"/>
</dbReference>
<dbReference type="CDD" id="cd09279">
    <property type="entry name" value="RNase_HI_like"/>
    <property type="match status" value="1"/>
</dbReference>
<dbReference type="Pfam" id="PF13456">
    <property type="entry name" value="RVT_3"/>
    <property type="match status" value="1"/>
</dbReference>
<dbReference type="InterPro" id="IPR036397">
    <property type="entry name" value="RNaseH_sf"/>
</dbReference>
<dbReference type="AlphaFoldDB" id="A0A1F7Z4I4"/>
<dbReference type="PROSITE" id="PS50879">
    <property type="entry name" value="RNASE_H_1"/>
    <property type="match status" value="1"/>
</dbReference>
<organism evidence="2 3">
    <name type="scientific">Candidatus Woesebacteria bacterium RIFCSPHIGHO2_02_FULL_39_13</name>
    <dbReference type="NCBI Taxonomy" id="1802505"/>
    <lineage>
        <taxon>Bacteria</taxon>
        <taxon>Candidatus Woeseibacteriota</taxon>
    </lineage>
</organism>
<dbReference type="InterPro" id="IPR053151">
    <property type="entry name" value="RNase_H-like"/>
</dbReference>
<proteinExistence type="predicted"/>
<dbReference type="InterPro" id="IPR012337">
    <property type="entry name" value="RNaseH-like_sf"/>
</dbReference>
<feature type="domain" description="RNase H type-1" evidence="1">
    <location>
        <begin position="1"/>
        <end position="136"/>
    </location>
</feature>
<accession>A0A1F7Z4I4</accession>
<gene>
    <name evidence="2" type="ORF">A3D01_03380</name>
</gene>
<dbReference type="Gene3D" id="3.30.420.10">
    <property type="entry name" value="Ribonuclease H-like superfamily/Ribonuclease H"/>
    <property type="match status" value="1"/>
</dbReference>
<reference evidence="2 3" key="1">
    <citation type="journal article" date="2016" name="Nat. Commun.">
        <title>Thousands of microbial genomes shed light on interconnected biogeochemical processes in an aquifer system.</title>
        <authorList>
            <person name="Anantharaman K."/>
            <person name="Brown C.T."/>
            <person name="Hug L.A."/>
            <person name="Sharon I."/>
            <person name="Castelle C.J."/>
            <person name="Probst A.J."/>
            <person name="Thomas B.C."/>
            <person name="Singh A."/>
            <person name="Wilkins M.J."/>
            <person name="Karaoz U."/>
            <person name="Brodie E.L."/>
            <person name="Williams K.H."/>
            <person name="Hubbard S.S."/>
            <person name="Banfield J.F."/>
        </authorList>
    </citation>
    <scope>NUCLEOTIDE SEQUENCE [LARGE SCALE GENOMIC DNA]</scope>
</reference>
<dbReference type="GO" id="GO:0004523">
    <property type="term" value="F:RNA-DNA hybrid ribonuclease activity"/>
    <property type="evidence" value="ECO:0007669"/>
    <property type="project" value="InterPro"/>
</dbReference>
<dbReference type="PANTHER" id="PTHR47723">
    <property type="entry name" value="OS05G0353850 PROTEIN"/>
    <property type="match status" value="1"/>
</dbReference>
<evidence type="ECO:0000259" key="1">
    <source>
        <dbReference type="PROSITE" id="PS50879"/>
    </source>
</evidence>
<name>A0A1F7Z4I4_9BACT</name>
<sequence length="148" mass="16841">MGSYIKIYTDGGARGNPGPSASAFLVINNSKIIYKGSRYLGKATNNEAEYNAVIDAYEWLTQSSLRETIKKVVFNIDSELVVKQLQEKYRTKSENLKPLIARIKSLENILKKEVVYKTVPREANKLADKLVNQKLDLMQHTENFDENI</sequence>
<comment type="caution">
    <text evidence="2">The sequence shown here is derived from an EMBL/GenBank/DDBJ whole genome shotgun (WGS) entry which is preliminary data.</text>
</comment>
<evidence type="ECO:0000313" key="3">
    <source>
        <dbReference type="Proteomes" id="UP000177169"/>
    </source>
</evidence>
<protein>
    <recommendedName>
        <fullName evidence="1">RNase H type-1 domain-containing protein</fullName>
    </recommendedName>
</protein>
<dbReference type="STRING" id="1802505.A3D01_03380"/>
<dbReference type="Proteomes" id="UP000177169">
    <property type="component" value="Unassembled WGS sequence"/>
</dbReference>